<evidence type="ECO:0000256" key="3">
    <source>
        <dbReference type="ARBA" id="ARBA00023015"/>
    </source>
</evidence>
<dbReference type="NCBIfam" id="NF001263">
    <property type="entry name" value="PRK00226.1-4"/>
    <property type="match status" value="1"/>
</dbReference>
<sequence length="157" mass="17280">MSKVSYYTPEGLKKLREELNYLKDVERPKASQAIAEARDKGDLSENAEYDAAKEAQGLLEMKISKMEETLSNARLIDESQLDTSKVLVLSTVKLKNLNNGMEMKYTLVAESEADLKNAKISVSSPIGKGLLGKKVGETAEITVPNGALKFEVLEISR</sequence>
<dbReference type="EMBL" id="FQYX01000022">
    <property type="protein sequence ID" value="SHJ47696.1"/>
    <property type="molecule type" value="Genomic_DNA"/>
</dbReference>
<dbReference type="Pfam" id="PF01272">
    <property type="entry name" value="GreA_GreB"/>
    <property type="match status" value="1"/>
</dbReference>
<feature type="domain" description="Transcription elongation factor GreA/GreB N-terminal" evidence="11">
    <location>
        <begin position="6"/>
        <end position="74"/>
    </location>
</feature>
<dbReference type="InterPro" id="IPR023459">
    <property type="entry name" value="Tscrpt_elong_fac_GreA/B_fam"/>
</dbReference>
<dbReference type="HAMAP" id="MF_00105">
    <property type="entry name" value="GreA_GreB"/>
    <property type="match status" value="1"/>
</dbReference>
<evidence type="ECO:0000259" key="10">
    <source>
        <dbReference type="Pfam" id="PF01272"/>
    </source>
</evidence>
<dbReference type="PANTHER" id="PTHR30437:SF4">
    <property type="entry name" value="TRANSCRIPTION ELONGATION FACTOR GREA"/>
    <property type="match status" value="1"/>
</dbReference>
<feature type="domain" description="Transcription elongation factor GreA/GreB C-terminal" evidence="10">
    <location>
        <begin position="83"/>
        <end position="156"/>
    </location>
</feature>
<dbReference type="InterPro" id="IPR036953">
    <property type="entry name" value="GreA/GreB_C_sf"/>
</dbReference>
<dbReference type="Proteomes" id="UP000184231">
    <property type="component" value="Unassembled WGS sequence"/>
</dbReference>
<dbReference type="Pfam" id="PF03449">
    <property type="entry name" value="GreA_GreB_N"/>
    <property type="match status" value="1"/>
</dbReference>
<keyword evidence="5 8" id="KW-0804">Transcription</keyword>
<reference evidence="12 13" key="1">
    <citation type="submission" date="2016-11" db="EMBL/GenBank/DDBJ databases">
        <authorList>
            <person name="Jaros S."/>
            <person name="Januszkiewicz K."/>
            <person name="Wedrychowicz H."/>
        </authorList>
    </citation>
    <scope>NUCLEOTIDE SEQUENCE [LARGE SCALE GENOMIC DNA]</scope>
    <source>
        <strain evidence="12 13">CGMCC 1.8863</strain>
    </source>
</reference>
<dbReference type="NCBIfam" id="TIGR01462">
    <property type="entry name" value="greA"/>
    <property type="match status" value="1"/>
</dbReference>
<evidence type="ECO:0000256" key="7">
    <source>
        <dbReference type="ARBA" id="ARBA00030776"/>
    </source>
</evidence>
<dbReference type="SUPFAM" id="SSF54534">
    <property type="entry name" value="FKBP-like"/>
    <property type="match status" value="1"/>
</dbReference>
<dbReference type="PROSITE" id="PS00830">
    <property type="entry name" value="GREAB_2"/>
    <property type="match status" value="1"/>
</dbReference>
<comment type="similarity">
    <text evidence="1 8 9">Belongs to the GreA/GreB family.</text>
</comment>
<keyword evidence="3 8" id="KW-0805">Transcription regulation</keyword>
<evidence type="ECO:0000256" key="2">
    <source>
        <dbReference type="ARBA" id="ARBA00013729"/>
    </source>
</evidence>
<keyword evidence="12" id="KW-0648">Protein biosynthesis</keyword>
<dbReference type="OrthoDB" id="9808774at2"/>
<gene>
    <name evidence="8" type="primary">greA</name>
    <name evidence="12" type="ORF">SAMN04487911_12250</name>
</gene>
<dbReference type="Gene3D" id="1.10.287.180">
    <property type="entry name" value="Transcription elongation factor, GreA/GreB, N-terminal domain"/>
    <property type="match status" value="1"/>
</dbReference>
<keyword evidence="4 8" id="KW-0238">DNA-binding</keyword>
<evidence type="ECO:0000256" key="8">
    <source>
        <dbReference type="HAMAP-Rule" id="MF_00105"/>
    </source>
</evidence>
<comment type="function">
    <text evidence="6 8 9">Necessary for efficient RNA polymerase transcription elongation past template-encoded arresting sites. The arresting sites in DNA have the property of trapping a certain fraction of elongating RNA polymerases that pass through, resulting in locked ternary complexes. Cleavage of the nascent transcript by cleavage factors such as GreA or GreB allows the resumption of elongation from the new 3'terminus. GreA releases sequences of 2 to 3 nucleotides.</text>
</comment>
<dbReference type="PANTHER" id="PTHR30437">
    <property type="entry name" value="TRANSCRIPTION ELONGATION FACTOR GREA"/>
    <property type="match status" value="1"/>
</dbReference>
<dbReference type="PIRSF" id="PIRSF006092">
    <property type="entry name" value="GreA_GreB"/>
    <property type="match status" value="1"/>
</dbReference>
<dbReference type="InterPro" id="IPR022691">
    <property type="entry name" value="Tscrpt_elong_fac_GreA/B_N"/>
</dbReference>
<dbReference type="InterPro" id="IPR001437">
    <property type="entry name" value="Tscrpt_elong_fac_GreA/B_C"/>
</dbReference>
<accession>A0A1M6JLW9</accession>
<dbReference type="InterPro" id="IPR018151">
    <property type="entry name" value="TF_GreA/GreB_CS"/>
</dbReference>
<organism evidence="12 13">
    <name type="scientific">Arenibacter nanhaiticus</name>
    <dbReference type="NCBI Taxonomy" id="558155"/>
    <lineage>
        <taxon>Bacteria</taxon>
        <taxon>Pseudomonadati</taxon>
        <taxon>Bacteroidota</taxon>
        <taxon>Flavobacteriia</taxon>
        <taxon>Flavobacteriales</taxon>
        <taxon>Flavobacteriaceae</taxon>
        <taxon>Arenibacter</taxon>
    </lineage>
</organism>
<keyword evidence="13" id="KW-1185">Reference proteome</keyword>
<evidence type="ECO:0000256" key="4">
    <source>
        <dbReference type="ARBA" id="ARBA00023125"/>
    </source>
</evidence>
<dbReference type="InterPro" id="IPR028624">
    <property type="entry name" value="Tscrpt_elong_fac_GreA/B"/>
</dbReference>
<dbReference type="AlphaFoldDB" id="A0A1M6JLW9"/>
<dbReference type="GO" id="GO:0006354">
    <property type="term" value="P:DNA-templated transcription elongation"/>
    <property type="evidence" value="ECO:0007669"/>
    <property type="project" value="TreeGrafter"/>
</dbReference>
<dbReference type="GO" id="GO:0070063">
    <property type="term" value="F:RNA polymerase binding"/>
    <property type="evidence" value="ECO:0007669"/>
    <property type="project" value="InterPro"/>
</dbReference>
<dbReference type="RefSeq" id="WP_072765202.1">
    <property type="nucleotide sequence ID" value="NZ_FQYX01000022.1"/>
</dbReference>
<dbReference type="InterPro" id="IPR006359">
    <property type="entry name" value="Tscrpt_elong_fac_GreA"/>
</dbReference>
<name>A0A1M6JLW9_9FLAO</name>
<evidence type="ECO:0000256" key="9">
    <source>
        <dbReference type="RuleBase" id="RU000556"/>
    </source>
</evidence>
<dbReference type="STRING" id="558155.SAMN04487911_12250"/>
<evidence type="ECO:0000256" key="1">
    <source>
        <dbReference type="ARBA" id="ARBA00008213"/>
    </source>
</evidence>
<protein>
    <recommendedName>
        <fullName evidence="2 8">Transcription elongation factor GreA</fullName>
    </recommendedName>
    <alternativeName>
        <fullName evidence="7 8">Transcript cleavage factor GreA</fullName>
    </alternativeName>
</protein>
<keyword evidence="12" id="KW-0251">Elongation factor</keyword>
<dbReference type="InterPro" id="IPR036805">
    <property type="entry name" value="Tscrpt_elong_fac_GreA/B_N_sf"/>
</dbReference>
<dbReference type="FunFam" id="1.10.287.180:FF:000001">
    <property type="entry name" value="Transcription elongation factor GreA"/>
    <property type="match status" value="1"/>
</dbReference>
<evidence type="ECO:0000256" key="5">
    <source>
        <dbReference type="ARBA" id="ARBA00023163"/>
    </source>
</evidence>
<dbReference type="GO" id="GO:0003677">
    <property type="term" value="F:DNA binding"/>
    <property type="evidence" value="ECO:0007669"/>
    <property type="project" value="UniProtKB-UniRule"/>
</dbReference>
<evidence type="ECO:0000256" key="6">
    <source>
        <dbReference type="ARBA" id="ARBA00024916"/>
    </source>
</evidence>
<dbReference type="Gene3D" id="3.10.50.30">
    <property type="entry name" value="Transcription elongation factor, GreA/GreB, C-terminal domain"/>
    <property type="match status" value="1"/>
</dbReference>
<dbReference type="GO" id="GO:0032784">
    <property type="term" value="P:regulation of DNA-templated transcription elongation"/>
    <property type="evidence" value="ECO:0007669"/>
    <property type="project" value="UniProtKB-UniRule"/>
</dbReference>
<evidence type="ECO:0000313" key="13">
    <source>
        <dbReference type="Proteomes" id="UP000184231"/>
    </source>
</evidence>
<dbReference type="FunFam" id="3.10.50.30:FF:000001">
    <property type="entry name" value="Transcription elongation factor GreA"/>
    <property type="match status" value="1"/>
</dbReference>
<dbReference type="SUPFAM" id="SSF46557">
    <property type="entry name" value="GreA transcript cleavage protein, N-terminal domain"/>
    <property type="match status" value="1"/>
</dbReference>
<proteinExistence type="inferred from homology"/>
<evidence type="ECO:0000313" key="12">
    <source>
        <dbReference type="EMBL" id="SHJ47696.1"/>
    </source>
</evidence>
<dbReference type="GO" id="GO:0003746">
    <property type="term" value="F:translation elongation factor activity"/>
    <property type="evidence" value="ECO:0007669"/>
    <property type="project" value="UniProtKB-KW"/>
</dbReference>
<evidence type="ECO:0000259" key="11">
    <source>
        <dbReference type="Pfam" id="PF03449"/>
    </source>
</evidence>
<dbReference type="NCBIfam" id="NF001261">
    <property type="entry name" value="PRK00226.1-2"/>
    <property type="match status" value="1"/>
</dbReference>